<proteinExistence type="predicted"/>
<feature type="domain" description="C2" evidence="3">
    <location>
        <begin position="1"/>
        <end position="108"/>
    </location>
</feature>
<dbReference type="PROSITE" id="PS50004">
    <property type="entry name" value="C2"/>
    <property type="match status" value="1"/>
</dbReference>
<evidence type="ECO:0000259" key="3">
    <source>
        <dbReference type="PROSITE" id="PS50004"/>
    </source>
</evidence>
<dbReference type="Gene3D" id="2.60.40.150">
    <property type="entry name" value="C2 domain"/>
    <property type="match status" value="1"/>
</dbReference>
<dbReference type="PANTHER" id="PTHR46502">
    <property type="entry name" value="C2 DOMAIN-CONTAINING"/>
    <property type="match status" value="1"/>
</dbReference>
<dbReference type="SUPFAM" id="SSF49562">
    <property type="entry name" value="C2 domain (Calcium/lipid-binding domain, CaLB)"/>
    <property type="match status" value="1"/>
</dbReference>
<dbReference type="EMBL" id="CAMGYJ010000009">
    <property type="protein sequence ID" value="CAI0470362.1"/>
    <property type="molecule type" value="Genomic_DNA"/>
</dbReference>
<keyword evidence="2" id="KW-0106">Calcium</keyword>
<dbReference type="InterPro" id="IPR000008">
    <property type="entry name" value="C2_dom"/>
</dbReference>
<keyword evidence="1" id="KW-0479">Metal-binding</keyword>
<reference evidence="4" key="1">
    <citation type="submission" date="2022-08" db="EMBL/GenBank/DDBJ databases">
        <authorList>
            <person name="Gutierrez-Valencia J."/>
        </authorList>
    </citation>
    <scope>NUCLEOTIDE SEQUENCE</scope>
</reference>
<protein>
    <recommendedName>
        <fullName evidence="3">C2 domain-containing protein</fullName>
    </recommendedName>
</protein>
<dbReference type="Pfam" id="PF00168">
    <property type="entry name" value="C2"/>
    <property type="match status" value="1"/>
</dbReference>
<dbReference type="GO" id="GO:0046872">
    <property type="term" value="F:metal ion binding"/>
    <property type="evidence" value="ECO:0007669"/>
    <property type="project" value="UniProtKB-KW"/>
</dbReference>
<accession>A0AAV0PGI9</accession>
<gene>
    <name evidence="4" type="ORF">LITE_LOCUS38525</name>
</gene>
<evidence type="ECO:0000313" key="4">
    <source>
        <dbReference type="EMBL" id="CAI0470362.1"/>
    </source>
</evidence>
<evidence type="ECO:0000256" key="2">
    <source>
        <dbReference type="ARBA" id="ARBA00022837"/>
    </source>
</evidence>
<name>A0AAV0PGI9_9ROSI</name>
<keyword evidence="5" id="KW-1185">Reference proteome</keyword>
<dbReference type="InterPro" id="IPR035892">
    <property type="entry name" value="C2_domain_sf"/>
</dbReference>
<dbReference type="Proteomes" id="UP001154282">
    <property type="component" value="Unassembled WGS sequence"/>
</dbReference>
<comment type="caution">
    <text evidence="4">The sequence shown here is derived from an EMBL/GenBank/DDBJ whole genome shotgun (WGS) entry which is preliminary data.</text>
</comment>
<dbReference type="PANTHER" id="PTHR46502:SF14">
    <property type="entry name" value="CALCIUM-DEPENDENT LIPID-BINDING (CALB DOMAIN) FAMILY PROTEIN"/>
    <property type="match status" value="1"/>
</dbReference>
<organism evidence="4 5">
    <name type="scientific">Linum tenue</name>
    <dbReference type="NCBI Taxonomy" id="586396"/>
    <lineage>
        <taxon>Eukaryota</taxon>
        <taxon>Viridiplantae</taxon>
        <taxon>Streptophyta</taxon>
        <taxon>Embryophyta</taxon>
        <taxon>Tracheophyta</taxon>
        <taxon>Spermatophyta</taxon>
        <taxon>Magnoliopsida</taxon>
        <taxon>eudicotyledons</taxon>
        <taxon>Gunneridae</taxon>
        <taxon>Pentapetalae</taxon>
        <taxon>rosids</taxon>
        <taxon>fabids</taxon>
        <taxon>Malpighiales</taxon>
        <taxon>Linaceae</taxon>
        <taxon>Linum</taxon>
    </lineage>
</organism>
<evidence type="ECO:0000313" key="5">
    <source>
        <dbReference type="Proteomes" id="UP001154282"/>
    </source>
</evidence>
<evidence type="ECO:0000256" key="1">
    <source>
        <dbReference type="ARBA" id="ARBA00022723"/>
    </source>
</evidence>
<dbReference type="AlphaFoldDB" id="A0AAV0PGI9"/>
<sequence length="215" mass="24209">MSKATLEILLVNASGIRRTNLIGKAYYYVIIECGDQQRITKLSSSGKDHKTCWNQKFRFEAPLIDWKRRTHLKLTILDTELFKDGEFVGETIIYLGGIVAEGKDREVVEMKPAPYNVVLHDGTFKGQIKLGIKFMTVTHEMLKNAQEEEEEEAAREIVAAQLPSSTATAAQKAARRSSSSSAAVWEAISSVWKSSWWKFWSYCSPKSGKSKPKSN</sequence>